<sequence length="329" mass="37023">MPLAPNRPAKRYTAKQFTEWRARWSGIEPDASLRSPPFGSTEDGLLDFRGFTLNDPNAPRMRSLKHAQFKSCDFTAASLAETISEHGSFDTCTFDYTDLNNFADKGNLFQNCRFYRGEWQVGSIGTSWNTATRGEYQSRYINCHFENIKLTKTTIGDPQFIDCSFVFKKLSGIDFGCSGFIACRFIGAFQDLTFRGAYESREDRARKATPEFAGFTDVDFTQAAVQWFDMRGGFRCKAVRMPADGSAFTADLARLCGDRVALLERTGDPALHKLAAQYLDIYCRFADEQPIQILSRFDLIESAKNSGETDASLPDTLYTILKSTYAKPT</sequence>
<dbReference type="RefSeq" id="WP_029313117.1">
    <property type="nucleotide sequence ID" value="NZ_FTNE01000028.1"/>
</dbReference>
<dbReference type="Proteomes" id="UP000186308">
    <property type="component" value="Unassembled WGS sequence"/>
</dbReference>
<gene>
    <name evidence="1" type="ORF">SAMN05421828_1286</name>
</gene>
<dbReference type="AlphaFoldDB" id="A0A8G2CN78"/>
<reference evidence="1 2" key="1">
    <citation type="submission" date="2017-01" db="EMBL/GenBank/DDBJ databases">
        <authorList>
            <person name="Varghese N."/>
            <person name="Submissions S."/>
        </authorList>
    </citation>
    <scope>NUCLEOTIDE SEQUENCE [LARGE SCALE GENOMIC DNA]</scope>
    <source>
        <strain evidence="1 2">ATCC 35905</strain>
    </source>
</reference>
<dbReference type="SUPFAM" id="SSF141571">
    <property type="entry name" value="Pentapeptide repeat-like"/>
    <property type="match status" value="1"/>
</dbReference>
<dbReference type="Gene3D" id="2.160.20.80">
    <property type="entry name" value="E3 ubiquitin-protein ligase SopA"/>
    <property type="match status" value="2"/>
</dbReference>
<comment type="caution">
    <text evidence="1">The sequence shown here is derived from an EMBL/GenBank/DDBJ whole genome shotgun (WGS) entry which is preliminary data.</text>
</comment>
<accession>A0A8G2CN78</accession>
<organism evidence="1 2">
    <name type="scientific">Acidiphilium rubrum</name>
    <dbReference type="NCBI Taxonomy" id="526"/>
    <lineage>
        <taxon>Bacteria</taxon>
        <taxon>Pseudomonadati</taxon>
        <taxon>Pseudomonadota</taxon>
        <taxon>Alphaproteobacteria</taxon>
        <taxon>Acetobacterales</taxon>
        <taxon>Acidocellaceae</taxon>
        <taxon>Acidiphilium</taxon>
    </lineage>
</organism>
<protein>
    <submittedName>
        <fullName evidence="1">Uncharacterized protein YjbI, contains pentapeptide repeats</fullName>
    </submittedName>
</protein>
<name>A0A8G2CN78_ACIRU</name>
<keyword evidence="2" id="KW-1185">Reference proteome</keyword>
<dbReference type="OrthoDB" id="237820at2"/>
<evidence type="ECO:0000313" key="2">
    <source>
        <dbReference type="Proteomes" id="UP000186308"/>
    </source>
</evidence>
<proteinExistence type="predicted"/>
<dbReference type="EMBL" id="FTNE01000028">
    <property type="protein sequence ID" value="SIR38889.1"/>
    <property type="molecule type" value="Genomic_DNA"/>
</dbReference>
<evidence type="ECO:0000313" key="1">
    <source>
        <dbReference type="EMBL" id="SIR38889.1"/>
    </source>
</evidence>